<organism evidence="4 5">
    <name type="scientific">Pseudoalteromonas aurantia 208</name>
    <dbReference type="NCBI Taxonomy" id="1314867"/>
    <lineage>
        <taxon>Bacteria</taxon>
        <taxon>Pseudomonadati</taxon>
        <taxon>Pseudomonadota</taxon>
        <taxon>Gammaproteobacteria</taxon>
        <taxon>Alteromonadales</taxon>
        <taxon>Pseudoalteromonadaceae</taxon>
        <taxon>Pseudoalteromonas</taxon>
    </lineage>
</organism>
<dbReference type="Pfam" id="PF07075">
    <property type="entry name" value="NamZ_N"/>
    <property type="match status" value="1"/>
</dbReference>
<proteinExistence type="predicted"/>
<reference evidence="4 5" key="1">
    <citation type="submission" date="2015-03" db="EMBL/GenBank/DDBJ databases">
        <title>Genome sequence of Pseudoalteromonas aurantia.</title>
        <authorList>
            <person name="Xie B.-B."/>
            <person name="Rong J.-C."/>
            <person name="Qin Q.-L."/>
            <person name="Zhang Y.-Z."/>
        </authorList>
    </citation>
    <scope>NUCLEOTIDE SEQUENCE [LARGE SCALE GENOMIC DNA]</scope>
    <source>
        <strain evidence="4 5">208</strain>
    </source>
</reference>
<gene>
    <name evidence="4" type="ORF">PAUR_a4025</name>
</gene>
<name>A0ABR9EEU4_9GAMM</name>
<dbReference type="InterPro" id="IPR048502">
    <property type="entry name" value="NamZ_N"/>
</dbReference>
<comment type="caution">
    <text evidence="4">The sequence shown here is derived from an EMBL/GenBank/DDBJ whole genome shotgun (WGS) entry which is preliminary data.</text>
</comment>
<protein>
    <recommendedName>
        <fullName evidence="6">DUF1343 domain-containing protein</fullName>
    </recommendedName>
</protein>
<keyword evidence="5" id="KW-1185">Reference proteome</keyword>
<accession>A0ABR9EEU4</accession>
<dbReference type="Gene3D" id="3.40.50.12170">
    <property type="entry name" value="Uncharacterised protein PF07075, DUF1343"/>
    <property type="match status" value="1"/>
</dbReference>
<feature type="signal peptide" evidence="1">
    <location>
        <begin position="1"/>
        <end position="23"/>
    </location>
</feature>
<dbReference type="Proteomes" id="UP000615755">
    <property type="component" value="Unassembled WGS sequence"/>
</dbReference>
<dbReference type="InterPro" id="IPR048503">
    <property type="entry name" value="NamZ_C"/>
</dbReference>
<feature type="domain" description="Peptidoglycan beta-N-acetylmuramidase NamZ C-terminal" evidence="3">
    <location>
        <begin position="241"/>
        <end position="379"/>
    </location>
</feature>
<dbReference type="InterPro" id="IPR008302">
    <property type="entry name" value="NamZ"/>
</dbReference>
<feature type="chain" id="PRO_5045321870" description="DUF1343 domain-containing protein" evidence="1">
    <location>
        <begin position="24"/>
        <end position="381"/>
    </location>
</feature>
<feature type="domain" description="Peptidoglycan beta-N-acetylmuramidase NamZ N-terminal" evidence="2">
    <location>
        <begin position="38"/>
        <end position="236"/>
    </location>
</feature>
<dbReference type="PIRSF" id="PIRSF016719">
    <property type="entry name" value="UCP016719"/>
    <property type="match status" value="1"/>
</dbReference>
<dbReference type="PANTHER" id="PTHR42915:SF1">
    <property type="entry name" value="PEPTIDOGLYCAN BETA-N-ACETYLMURAMIDASE NAMZ"/>
    <property type="match status" value="1"/>
</dbReference>
<evidence type="ECO:0000313" key="5">
    <source>
        <dbReference type="Proteomes" id="UP000615755"/>
    </source>
</evidence>
<dbReference type="RefSeq" id="WP_225738459.1">
    <property type="nucleotide sequence ID" value="NZ_AQGV01000013.1"/>
</dbReference>
<dbReference type="Gene3D" id="3.90.1150.140">
    <property type="match status" value="1"/>
</dbReference>
<evidence type="ECO:0008006" key="6">
    <source>
        <dbReference type="Google" id="ProtNLM"/>
    </source>
</evidence>
<evidence type="ECO:0000313" key="4">
    <source>
        <dbReference type="EMBL" id="MBE0369506.1"/>
    </source>
</evidence>
<dbReference type="EMBL" id="AQGV01000013">
    <property type="protein sequence ID" value="MBE0369506.1"/>
    <property type="molecule type" value="Genomic_DNA"/>
</dbReference>
<evidence type="ECO:0000259" key="2">
    <source>
        <dbReference type="Pfam" id="PF07075"/>
    </source>
</evidence>
<dbReference type="Pfam" id="PF20732">
    <property type="entry name" value="NamZ_C"/>
    <property type="match status" value="1"/>
</dbReference>
<sequence>MRFFFLVCLCIFTVNCWALQVGAERYEHYLPLLKQQRVALVVNQTARTKHGHLLDSLLSKGVDVRVIFAPEHGFRGDHDAGAHVLSGTDIKTGVPIVSLYGKHKRPSKQQLQDIDVIIFDIQDVGVRFYTYISTMHYMMEAAAKYGKNFIVLDRPNPNITFVDGPVLDPKFKSFVGIHPIPVLHGLTVGELAKMIVGENWLAVDKKLQLQVIPVENYSVNTKYELPIKPSPNLPNSQAIALYPSLCFFEATPVSVGRGTDFPFQVYGYDPIKLGKFSFTPRSIKGVAANPKFNGRSVFGVDLRQYESDGLDLSWFINAYKKLSSDGIVFFKHAGFMDKLAGTDQLRIAIEAGKSAEKIKQSWQPSLQQYMQRRQPYLLYPR</sequence>
<evidence type="ECO:0000256" key="1">
    <source>
        <dbReference type="SAM" id="SignalP"/>
    </source>
</evidence>
<dbReference type="PANTHER" id="PTHR42915">
    <property type="entry name" value="HYPOTHETICAL 460 KDA PROTEIN IN FEUA-SIGW INTERGENIC REGION [PRECURSOR]"/>
    <property type="match status" value="1"/>
</dbReference>
<evidence type="ECO:0000259" key="3">
    <source>
        <dbReference type="Pfam" id="PF20732"/>
    </source>
</evidence>
<keyword evidence="1" id="KW-0732">Signal</keyword>